<evidence type="ECO:0000256" key="4">
    <source>
        <dbReference type="ARBA" id="ARBA00023254"/>
    </source>
</evidence>
<name>A0A4Y7TML9_COPMI</name>
<dbReference type="GO" id="GO:0005694">
    <property type="term" value="C:chromosome"/>
    <property type="evidence" value="ECO:0007669"/>
    <property type="project" value="TreeGrafter"/>
</dbReference>
<feature type="domain" description="AAA+ ATPase" evidence="6">
    <location>
        <begin position="178"/>
        <end position="330"/>
    </location>
</feature>
<dbReference type="InterPro" id="IPR058249">
    <property type="entry name" value="Pch2_C"/>
</dbReference>
<dbReference type="Pfam" id="PF23563">
    <property type="entry name" value="TRIP13_N"/>
    <property type="match status" value="1"/>
</dbReference>
<dbReference type="FunFam" id="3.40.50.300:FF:001494">
    <property type="entry name" value="Pachytene checkpoint component Pch2"/>
    <property type="match status" value="1"/>
</dbReference>
<dbReference type="GO" id="GO:0051598">
    <property type="term" value="P:meiotic recombination checkpoint signaling"/>
    <property type="evidence" value="ECO:0007669"/>
    <property type="project" value="TreeGrafter"/>
</dbReference>
<organism evidence="7 8">
    <name type="scientific">Coprinellus micaceus</name>
    <name type="common">Glistening ink-cap mushroom</name>
    <name type="synonym">Coprinus micaceus</name>
    <dbReference type="NCBI Taxonomy" id="71717"/>
    <lineage>
        <taxon>Eukaryota</taxon>
        <taxon>Fungi</taxon>
        <taxon>Dikarya</taxon>
        <taxon>Basidiomycota</taxon>
        <taxon>Agaricomycotina</taxon>
        <taxon>Agaricomycetes</taxon>
        <taxon>Agaricomycetidae</taxon>
        <taxon>Agaricales</taxon>
        <taxon>Agaricineae</taxon>
        <taxon>Psathyrellaceae</taxon>
        <taxon>Coprinellus</taxon>
    </lineage>
</organism>
<dbReference type="Pfam" id="PF23242">
    <property type="entry name" value="AAA_lid_TRIP13_C"/>
    <property type="match status" value="1"/>
</dbReference>
<dbReference type="InterPro" id="IPR027417">
    <property type="entry name" value="P-loop_NTPase"/>
</dbReference>
<evidence type="ECO:0000256" key="5">
    <source>
        <dbReference type="RuleBase" id="RU003651"/>
    </source>
</evidence>
<comment type="similarity">
    <text evidence="1">Belongs to the AAA ATPase family. PCH2 subfamily.</text>
</comment>
<dbReference type="InterPro" id="IPR003960">
    <property type="entry name" value="ATPase_AAA_CS"/>
</dbReference>
<dbReference type="OrthoDB" id="10042665at2759"/>
<dbReference type="PANTHER" id="PTHR45991">
    <property type="entry name" value="PACHYTENE CHECKPOINT PROTEIN 2"/>
    <property type="match status" value="1"/>
</dbReference>
<dbReference type="GO" id="GO:0005524">
    <property type="term" value="F:ATP binding"/>
    <property type="evidence" value="ECO:0007669"/>
    <property type="project" value="UniProtKB-KW"/>
</dbReference>
<evidence type="ECO:0000256" key="1">
    <source>
        <dbReference type="ARBA" id="ARBA00007271"/>
    </source>
</evidence>
<dbReference type="Proteomes" id="UP000298030">
    <property type="component" value="Unassembled WGS sequence"/>
</dbReference>
<proteinExistence type="inferred from homology"/>
<dbReference type="SMART" id="SM00382">
    <property type="entry name" value="AAA"/>
    <property type="match status" value="1"/>
</dbReference>
<evidence type="ECO:0000313" key="8">
    <source>
        <dbReference type="Proteomes" id="UP000298030"/>
    </source>
</evidence>
<dbReference type="AlphaFoldDB" id="A0A4Y7TML9"/>
<keyword evidence="4" id="KW-0469">Meiosis</keyword>
<keyword evidence="3 5" id="KW-0067">ATP-binding</keyword>
<dbReference type="GO" id="GO:0016887">
    <property type="term" value="F:ATP hydrolysis activity"/>
    <property type="evidence" value="ECO:0007669"/>
    <property type="project" value="InterPro"/>
</dbReference>
<dbReference type="GO" id="GO:0005634">
    <property type="term" value="C:nucleus"/>
    <property type="evidence" value="ECO:0007669"/>
    <property type="project" value="TreeGrafter"/>
</dbReference>
<protein>
    <submittedName>
        <fullName evidence="7">P-loop containing nucleoside triphosphate hydrolase protein</fullName>
    </submittedName>
</protein>
<dbReference type="STRING" id="71717.A0A4Y7TML9"/>
<dbReference type="InterPro" id="IPR003593">
    <property type="entry name" value="AAA+_ATPase"/>
</dbReference>
<comment type="caution">
    <text evidence="7">The sequence shown here is derived from an EMBL/GenBank/DDBJ whole genome shotgun (WGS) entry which is preliminary data.</text>
</comment>
<dbReference type="Gene3D" id="3.40.50.300">
    <property type="entry name" value="P-loop containing nucleotide triphosphate hydrolases"/>
    <property type="match status" value="1"/>
</dbReference>
<dbReference type="EMBL" id="QPFP01000007">
    <property type="protein sequence ID" value="TEB35447.1"/>
    <property type="molecule type" value="Genomic_DNA"/>
</dbReference>
<sequence>MTIEDVSMTKQDSSSSTTASVARWTVHVEARLQQRAAARFDSIRKHVHTYMNSLERISLPAKLQGWQDVPELASSVDQITICESRCPLNVLSVSDALLQIHVYQPSDSDTFEEFSSGGPGDGEDETMAATVCELPNSNWEGLWDSLIYGDDVKMKLLDYIHATFTLSDANVDFNLISWNRVVLLHGPPGTGKTSLCRALAQKLSIRLSHRFSSARLMEINAHSLFSKWFSESGKLVQRLFSSINELIEEEDTFVVVLIDEVESLTAARAGAVAGTEPSDGLRVVNALLTQLDKLRHKKNVLVMSTSNLVKAIDCAFLDRADIVQYIDLPGREAIYDILRTCLNEVMIKGVVPAIPLPTLKQVQMYERSHETTSDDIFQISLDTRKRTKNIGLRLLNLGDKCRTQGMSGRSLRRLPVLALARFIGLGLSSMPASGSDGLDADSGAPQVEGWVAGMERVVQEQGDELQRLGN</sequence>
<dbReference type="InterPro" id="IPR003959">
    <property type="entry name" value="ATPase_AAA_core"/>
</dbReference>
<evidence type="ECO:0000256" key="3">
    <source>
        <dbReference type="ARBA" id="ARBA00022840"/>
    </source>
</evidence>
<dbReference type="GO" id="GO:0007131">
    <property type="term" value="P:reciprocal meiotic recombination"/>
    <property type="evidence" value="ECO:0007669"/>
    <property type="project" value="TreeGrafter"/>
</dbReference>
<gene>
    <name evidence="7" type="ORF">FA13DRAFT_1728261</name>
</gene>
<keyword evidence="8" id="KW-1185">Reference proteome</keyword>
<dbReference type="InterPro" id="IPR044539">
    <property type="entry name" value="Pch2-like"/>
</dbReference>
<reference evidence="7 8" key="1">
    <citation type="journal article" date="2019" name="Nat. Ecol. Evol.">
        <title>Megaphylogeny resolves global patterns of mushroom evolution.</title>
        <authorList>
            <person name="Varga T."/>
            <person name="Krizsan K."/>
            <person name="Foldi C."/>
            <person name="Dima B."/>
            <person name="Sanchez-Garcia M."/>
            <person name="Sanchez-Ramirez S."/>
            <person name="Szollosi G.J."/>
            <person name="Szarkandi J.G."/>
            <person name="Papp V."/>
            <person name="Albert L."/>
            <person name="Andreopoulos W."/>
            <person name="Angelini C."/>
            <person name="Antonin V."/>
            <person name="Barry K.W."/>
            <person name="Bougher N.L."/>
            <person name="Buchanan P."/>
            <person name="Buyck B."/>
            <person name="Bense V."/>
            <person name="Catcheside P."/>
            <person name="Chovatia M."/>
            <person name="Cooper J."/>
            <person name="Damon W."/>
            <person name="Desjardin D."/>
            <person name="Finy P."/>
            <person name="Geml J."/>
            <person name="Haridas S."/>
            <person name="Hughes K."/>
            <person name="Justo A."/>
            <person name="Karasinski D."/>
            <person name="Kautmanova I."/>
            <person name="Kiss B."/>
            <person name="Kocsube S."/>
            <person name="Kotiranta H."/>
            <person name="LaButti K.M."/>
            <person name="Lechner B.E."/>
            <person name="Liimatainen K."/>
            <person name="Lipzen A."/>
            <person name="Lukacs Z."/>
            <person name="Mihaltcheva S."/>
            <person name="Morgado L.N."/>
            <person name="Niskanen T."/>
            <person name="Noordeloos M.E."/>
            <person name="Ohm R.A."/>
            <person name="Ortiz-Santana B."/>
            <person name="Ovrebo C."/>
            <person name="Racz N."/>
            <person name="Riley R."/>
            <person name="Savchenko A."/>
            <person name="Shiryaev A."/>
            <person name="Soop K."/>
            <person name="Spirin V."/>
            <person name="Szebenyi C."/>
            <person name="Tomsovsky M."/>
            <person name="Tulloss R.E."/>
            <person name="Uehling J."/>
            <person name="Grigoriev I.V."/>
            <person name="Vagvolgyi C."/>
            <person name="Papp T."/>
            <person name="Martin F.M."/>
            <person name="Miettinen O."/>
            <person name="Hibbett D.S."/>
            <person name="Nagy L.G."/>
        </authorList>
    </citation>
    <scope>NUCLEOTIDE SEQUENCE [LARGE SCALE GENOMIC DNA]</scope>
    <source>
        <strain evidence="7 8">FP101781</strain>
    </source>
</reference>
<accession>A0A4Y7TML9</accession>
<dbReference type="SUPFAM" id="SSF52540">
    <property type="entry name" value="P-loop containing nucleoside triphosphate hydrolases"/>
    <property type="match status" value="1"/>
</dbReference>
<evidence type="ECO:0000256" key="2">
    <source>
        <dbReference type="ARBA" id="ARBA00022741"/>
    </source>
</evidence>
<evidence type="ECO:0000259" key="6">
    <source>
        <dbReference type="SMART" id="SM00382"/>
    </source>
</evidence>
<keyword evidence="2 5" id="KW-0547">Nucleotide-binding</keyword>
<dbReference type="PANTHER" id="PTHR45991:SF1">
    <property type="entry name" value="PACHYTENE CHECKPOINT PROTEIN 2 HOMOLOG"/>
    <property type="match status" value="1"/>
</dbReference>
<evidence type="ECO:0000313" key="7">
    <source>
        <dbReference type="EMBL" id="TEB35447.1"/>
    </source>
</evidence>
<dbReference type="PROSITE" id="PS00674">
    <property type="entry name" value="AAA"/>
    <property type="match status" value="1"/>
</dbReference>
<keyword evidence="7" id="KW-0378">Hydrolase</keyword>
<dbReference type="Pfam" id="PF00004">
    <property type="entry name" value="AAA"/>
    <property type="match status" value="1"/>
</dbReference>